<dbReference type="Proteomes" id="UP001345827">
    <property type="component" value="Unassembled WGS sequence"/>
</dbReference>
<organism evidence="1 2">
    <name type="scientific">Vermiconidia calcicola</name>
    <dbReference type="NCBI Taxonomy" id="1690605"/>
    <lineage>
        <taxon>Eukaryota</taxon>
        <taxon>Fungi</taxon>
        <taxon>Dikarya</taxon>
        <taxon>Ascomycota</taxon>
        <taxon>Pezizomycotina</taxon>
        <taxon>Dothideomycetes</taxon>
        <taxon>Dothideomycetidae</taxon>
        <taxon>Mycosphaerellales</taxon>
        <taxon>Extremaceae</taxon>
        <taxon>Vermiconidia</taxon>
    </lineage>
</organism>
<evidence type="ECO:0000313" key="2">
    <source>
        <dbReference type="Proteomes" id="UP001345827"/>
    </source>
</evidence>
<comment type="caution">
    <text evidence="1">The sequence shown here is derived from an EMBL/GenBank/DDBJ whole genome shotgun (WGS) entry which is preliminary data.</text>
</comment>
<accession>A0AAV9Q9L7</accession>
<proteinExistence type="predicted"/>
<evidence type="ECO:0000313" key="1">
    <source>
        <dbReference type="EMBL" id="KAK5537673.1"/>
    </source>
</evidence>
<sequence length="291" mass="32934">MSQSLTSLSPTKLKELKSGDTVSILYKEHQNAESSVLREGLPKKIATTFSTKWKDEFLPINKLKVADLRKFAAKNQITIVGGNKVIHKNILDWMISCCEGKGIRHFDNPPFKVFAYLYFARNCAAIIGCEYLEKNIMKRMDGMAVNQIHSEDVRMLWLQIPPDLEMQKVLAEHVAVRFWNKTLKANGSYRTLREEIPSFNKAIDEILNAKKARGEKSPPNPVRKYGVSGRYRVAQKMTTATAKTTPQAENGTKVVVVKAEVVRQGTQGRPTYAKLDLETVGVTKEQYSKRE</sequence>
<dbReference type="AlphaFoldDB" id="A0AAV9Q9L7"/>
<dbReference type="EMBL" id="JAXLQG010000007">
    <property type="protein sequence ID" value="KAK5537673.1"/>
    <property type="molecule type" value="Genomic_DNA"/>
</dbReference>
<gene>
    <name evidence="1" type="ORF">LTR25_004925</name>
</gene>
<keyword evidence="2" id="KW-1185">Reference proteome</keyword>
<name>A0AAV9Q9L7_9PEZI</name>
<protein>
    <submittedName>
        <fullName evidence="1">Uncharacterized protein</fullName>
    </submittedName>
</protein>
<reference evidence="1 2" key="1">
    <citation type="submission" date="2023-06" db="EMBL/GenBank/DDBJ databases">
        <title>Black Yeasts Isolated from many extreme environments.</title>
        <authorList>
            <person name="Coleine C."/>
            <person name="Stajich J.E."/>
            <person name="Selbmann L."/>
        </authorList>
    </citation>
    <scope>NUCLEOTIDE SEQUENCE [LARGE SCALE GENOMIC DNA]</scope>
    <source>
        <strain evidence="1 2">CCFEE 5887</strain>
    </source>
</reference>